<protein>
    <recommendedName>
        <fullName evidence="3">Aldo/keto reductase</fullName>
    </recommendedName>
</protein>
<gene>
    <name evidence="1" type="ORF">P9875_16955</name>
</gene>
<evidence type="ECO:0000313" key="1">
    <source>
        <dbReference type="EMBL" id="WFR77412.1"/>
    </source>
</evidence>
<dbReference type="EMBL" id="CP121464">
    <property type="protein sequence ID" value="WFR77412.1"/>
    <property type="molecule type" value="Genomic_DNA"/>
</dbReference>
<accession>A0ABY8I054</accession>
<reference evidence="1 2" key="1">
    <citation type="submission" date="2023-04" db="EMBL/GenBank/DDBJ databases">
        <title>Nanopore sequencing of Janthinobacterium from water.</title>
        <authorList>
            <person name="Ciuchcinski K."/>
            <person name="Rokowska A."/>
            <person name="Dziewit L."/>
        </authorList>
    </citation>
    <scope>NUCLEOTIDE SEQUENCE [LARGE SCALE GENOMIC DNA]</scope>
    <source>
        <strain evidence="1 2">DEMB2</strain>
    </source>
</reference>
<evidence type="ECO:0008006" key="3">
    <source>
        <dbReference type="Google" id="ProtNLM"/>
    </source>
</evidence>
<sequence>MAKQLAHVTAWMPNGIGTISLGKTRSEELLAYCKAYALNADVDLSEM</sequence>
<evidence type="ECO:0000313" key="2">
    <source>
        <dbReference type="Proteomes" id="UP001219584"/>
    </source>
</evidence>
<dbReference type="RefSeq" id="WP_158300128.1">
    <property type="nucleotide sequence ID" value="NZ_CP121464.1"/>
</dbReference>
<name>A0ABY8I054_9BURK</name>
<proteinExistence type="predicted"/>
<keyword evidence="2" id="KW-1185">Reference proteome</keyword>
<dbReference type="Proteomes" id="UP001219584">
    <property type="component" value="Chromosome"/>
</dbReference>
<organism evidence="1 2">
    <name type="scientific">Janthinobacterium rivuli</name>
    <dbReference type="NCBI Taxonomy" id="2751478"/>
    <lineage>
        <taxon>Bacteria</taxon>
        <taxon>Pseudomonadati</taxon>
        <taxon>Pseudomonadota</taxon>
        <taxon>Betaproteobacteria</taxon>
        <taxon>Burkholderiales</taxon>
        <taxon>Oxalobacteraceae</taxon>
        <taxon>Janthinobacterium</taxon>
    </lineage>
</organism>